<dbReference type="SUPFAM" id="SSF48264">
    <property type="entry name" value="Cytochrome P450"/>
    <property type="match status" value="1"/>
</dbReference>
<comment type="similarity">
    <text evidence="1 7">Belongs to the cytochrome P450 family.</text>
</comment>
<dbReference type="PANTHER" id="PTHR46696:SF1">
    <property type="entry name" value="CYTOCHROME P450 YJIB-RELATED"/>
    <property type="match status" value="1"/>
</dbReference>
<evidence type="ECO:0000256" key="3">
    <source>
        <dbReference type="ARBA" id="ARBA00022723"/>
    </source>
</evidence>
<comment type="caution">
    <text evidence="8">The sequence shown here is derived from an EMBL/GenBank/DDBJ whole genome shotgun (WGS) entry which is preliminary data.</text>
</comment>
<accession>A0A017SVY0</accession>
<dbReference type="InterPro" id="IPR001128">
    <property type="entry name" value="Cyt_P450"/>
</dbReference>
<dbReference type="FunFam" id="1.10.630.10:FF:000018">
    <property type="entry name" value="Cytochrome P450 monooxygenase"/>
    <property type="match status" value="1"/>
</dbReference>
<gene>
    <name evidence="8" type="ORF">CAP_0551</name>
</gene>
<dbReference type="PROSITE" id="PS00086">
    <property type="entry name" value="CYTOCHROME_P450"/>
    <property type="match status" value="1"/>
</dbReference>
<dbReference type="InterPro" id="IPR036396">
    <property type="entry name" value="Cyt_P450_sf"/>
</dbReference>
<dbReference type="Proteomes" id="UP000019678">
    <property type="component" value="Unassembled WGS sequence"/>
</dbReference>
<evidence type="ECO:0000256" key="7">
    <source>
        <dbReference type="RuleBase" id="RU000461"/>
    </source>
</evidence>
<dbReference type="RefSeq" id="WP_044251211.1">
    <property type="nucleotide sequence ID" value="NZ_ASRX01000109.1"/>
</dbReference>
<dbReference type="Gene3D" id="1.10.630.10">
    <property type="entry name" value="Cytochrome P450"/>
    <property type="match status" value="1"/>
</dbReference>
<evidence type="ECO:0000313" key="9">
    <source>
        <dbReference type="Proteomes" id="UP000019678"/>
    </source>
</evidence>
<protein>
    <submittedName>
        <fullName evidence="8">Putative cytochrome P450 hydroxylase</fullName>
    </submittedName>
</protein>
<organism evidence="8 9">
    <name type="scientific">Chondromyces apiculatus DSM 436</name>
    <dbReference type="NCBI Taxonomy" id="1192034"/>
    <lineage>
        <taxon>Bacteria</taxon>
        <taxon>Pseudomonadati</taxon>
        <taxon>Myxococcota</taxon>
        <taxon>Polyangia</taxon>
        <taxon>Polyangiales</taxon>
        <taxon>Polyangiaceae</taxon>
        <taxon>Chondromyces</taxon>
    </lineage>
</organism>
<evidence type="ECO:0000256" key="1">
    <source>
        <dbReference type="ARBA" id="ARBA00010617"/>
    </source>
</evidence>
<evidence type="ECO:0000256" key="4">
    <source>
        <dbReference type="ARBA" id="ARBA00023002"/>
    </source>
</evidence>
<sequence length="401" mass="44548">MSTPTIAEVMATPEFHQNPYPLYARLRDEQPLYRSPHGVSYVSRYADVDKALRDPRLSNDRDRITRAMAAQQGDNQLMTRLMKKLGRVMTNTDPPDHARLRKLVNKAFSAGRTRDFRPQIQAITDRLLDAAEAAGRRMDLITALAYPLTSSVICALVGVPGDGQARVLTWLRQLENPVDAGLTIEGTEQVVDDLHGYLYDLIHRRRAEPTDDVLSALVNVEEGGDRLGDDEIVSACFVLIGSGYETTMNLIANSVLMLLRHAEQLQLLREKPELLLPAIEEVLRYESPSLQVIRVVAEPLEIAGCALEEGTMLSLLLGAANHDPLRFPDAERFDITRADTRHVSFGSGIHFCLGAPLARLEAAVAVGTLLRRFPDLRLDAEPVAWRPNPSLRGLSRLSVHC</sequence>
<evidence type="ECO:0000256" key="5">
    <source>
        <dbReference type="ARBA" id="ARBA00023004"/>
    </source>
</evidence>
<evidence type="ECO:0000256" key="2">
    <source>
        <dbReference type="ARBA" id="ARBA00022617"/>
    </source>
</evidence>
<keyword evidence="5 7" id="KW-0408">Iron</keyword>
<reference evidence="8 9" key="1">
    <citation type="submission" date="2013-05" db="EMBL/GenBank/DDBJ databases">
        <title>Genome assembly of Chondromyces apiculatus DSM 436.</title>
        <authorList>
            <person name="Sharma G."/>
            <person name="Khatri I."/>
            <person name="Kaur C."/>
            <person name="Mayilraj S."/>
            <person name="Subramanian S."/>
        </authorList>
    </citation>
    <scope>NUCLEOTIDE SEQUENCE [LARGE SCALE GENOMIC DNA]</scope>
    <source>
        <strain evidence="8 9">DSM 436</strain>
    </source>
</reference>
<dbReference type="GO" id="GO:0016705">
    <property type="term" value="F:oxidoreductase activity, acting on paired donors, with incorporation or reduction of molecular oxygen"/>
    <property type="evidence" value="ECO:0007669"/>
    <property type="project" value="InterPro"/>
</dbReference>
<dbReference type="STRING" id="1192034.CAP_0551"/>
<dbReference type="eggNOG" id="COG2124">
    <property type="taxonomic scope" value="Bacteria"/>
</dbReference>
<dbReference type="InterPro" id="IPR002397">
    <property type="entry name" value="Cyt_P450_B"/>
</dbReference>
<dbReference type="PRINTS" id="PR00385">
    <property type="entry name" value="P450"/>
</dbReference>
<dbReference type="GO" id="GO:0020037">
    <property type="term" value="F:heme binding"/>
    <property type="evidence" value="ECO:0007669"/>
    <property type="project" value="InterPro"/>
</dbReference>
<evidence type="ECO:0000256" key="6">
    <source>
        <dbReference type="ARBA" id="ARBA00023033"/>
    </source>
</evidence>
<dbReference type="Pfam" id="PF00067">
    <property type="entry name" value="p450"/>
    <property type="match status" value="1"/>
</dbReference>
<dbReference type="AlphaFoldDB" id="A0A017SVY0"/>
<dbReference type="EMBL" id="ASRX01000109">
    <property type="protein sequence ID" value="EYF00461.1"/>
    <property type="molecule type" value="Genomic_DNA"/>
</dbReference>
<dbReference type="CDD" id="cd20625">
    <property type="entry name" value="CYP164-like"/>
    <property type="match status" value="1"/>
</dbReference>
<dbReference type="InterPro" id="IPR017972">
    <property type="entry name" value="Cyt_P450_CS"/>
</dbReference>
<name>A0A017SVY0_9BACT</name>
<dbReference type="PRINTS" id="PR00359">
    <property type="entry name" value="BP450"/>
</dbReference>
<proteinExistence type="inferred from homology"/>
<dbReference type="GO" id="GO:0004497">
    <property type="term" value="F:monooxygenase activity"/>
    <property type="evidence" value="ECO:0007669"/>
    <property type="project" value="UniProtKB-KW"/>
</dbReference>
<dbReference type="GO" id="GO:0005506">
    <property type="term" value="F:iron ion binding"/>
    <property type="evidence" value="ECO:0007669"/>
    <property type="project" value="InterPro"/>
</dbReference>
<dbReference type="OrthoDB" id="4511384at2"/>
<keyword evidence="4 7" id="KW-0560">Oxidoreductase</keyword>
<keyword evidence="6 7" id="KW-0503">Monooxygenase</keyword>
<dbReference type="PANTHER" id="PTHR46696">
    <property type="entry name" value="P450, PUTATIVE (EUROFUNG)-RELATED"/>
    <property type="match status" value="1"/>
</dbReference>
<keyword evidence="9" id="KW-1185">Reference proteome</keyword>
<keyword evidence="2 7" id="KW-0349">Heme</keyword>
<evidence type="ECO:0000313" key="8">
    <source>
        <dbReference type="EMBL" id="EYF00461.1"/>
    </source>
</evidence>
<keyword evidence="3 7" id="KW-0479">Metal-binding</keyword>